<keyword evidence="4" id="KW-0804">Transcription</keyword>
<keyword evidence="1" id="KW-0678">Repressor</keyword>
<gene>
    <name evidence="6" type="ORF">BKH27_05415</name>
</gene>
<reference evidence="6 7" key="1">
    <citation type="submission" date="2016-12" db="EMBL/GenBank/DDBJ databases">
        <title>Genomic comparison of strains in the 'Actinomyces naeslundii' group.</title>
        <authorList>
            <person name="Mughal S.R."/>
            <person name="Do T."/>
            <person name="Gilbert S.C."/>
            <person name="Witherden E.A."/>
            <person name="Didelot X."/>
            <person name="Beighton D."/>
        </authorList>
    </citation>
    <scope>NUCLEOTIDE SEQUENCE [LARGE SCALE GENOMIC DNA]</scope>
    <source>
        <strain evidence="6 7">MMRCO6-1</strain>
    </source>
</reference>
<dbReference type="CDD" id="cd06288">
    <property type="entry name" value="PBP1_sucrose_transcription_regulator"/>
    <property type="match status" value="1"/>
</dbReference>
<dbReference type="SUPFAM" id="SSF47413">
    <property type="entry name" value="lambda repressor-like DNA-binding domains"/>
    <property type="match status" value="1"/>
</dbReference>
<evidence type="ECO:0000256" key="3">
    <source>
        <dbReference type="ARBA" id="ARBA00023125"/>
    </source>
</evidence>
<dbReference type="PROSITE" id="PS50932">
    <property type="entry name" value="HTH_LACI_2"/>
    <property type="match status" value="1"/>
</dbReference>
<dbReference type="InterPro" id="IPR000843">
    <property type="entry name" value="HTH_LacI"/>
</dbReference>
<sequence length="328" mass="35182">MKQVAQEAGVSVTTVSHVVNDKQGVRIGTEARRRVLDAVERLGYRPNVLAKTLVKGGSPFIGLVADSIASTPFAGQIVHGAQEEAWRHGHILLVANTENNAEAENRAMSMMLQYNVRGILYSRWYHRGVVPPEALDETESVLVNCYDEAGHLPSVVPDEFEGGRAAAQMLLTQGHRRIAFINTMIDSPARIGRLAGYRAALEAAGIRVDPALVWDVQPDQEGGFDAGSRVLASGATGVCCHNDRVAMGLYDALRDRGVTVPDDVSVVGFDNQEVIAAHLHPPLSTVSLPHYELGAAGVRALLGVEEVPGHNQLKISCPPVARASVLTI</sequence>
<evidence type="ECO:0000313" key="7">
    <source>
        <dbReference type="Proteomes" id="UP000185772"/>
    </source>
</evidence>
<protein>
    <submittedName>
        <fullName evidence="6">LacI family transcriptional regulator</fullName>
    </submittedName>
</protein>
<dbReference type="PANTHER" id="PTHR30146:SF148">
    <property type="entry name" value="HTH-TYPE TRANSCRIPTIONAL REPRESSOR PURR-RELATED"/>
    <property type="match status" value="1"/>
</dbReference>
<name>A0A1Q8VZG2_9ACTO</name>
<evidence type="ECO:0000259" key="5">
    <source>
        <dbReference type="PROSITE" id="PS50932"/>
    </source>
</evidence>
<accession>A0A1Q8VZG2</accession>
<evidence type="ECO:0000313" key="6">
    <source>
        <dbReference type="EMBL" id="OLO53906.1"/>
    </source>
</evidence>
<comment type="caution">
    <text evidence="6">The sequence shown here is derived from an EMBL/GenBank/DDBJ whole genome shotgun (WGS) entry which is preliminary data.</text>
</comment>
<dbReference type="SMART" id="SM00354">
    <property type="entry name" value="HTH_LACI"/>
    <property type="match status" value="1"/>
</dbReference>
<keyword evidence="3" id="KW-0238">DNA-binding</keyword>
<dbReference type="AlphaFoldDB" id="A0A1Q8VZG2"/>
<dbReference type="Gene3D" id="1.10.260.40">
    <property type="entry name" value="lambda repressor-like DNA-binding domains"/>
    <property type="match status" value="1"/>
</dbReference>
<proteinExistence type="predicted"/>
<dbReference type="GO" id="GO:0003700">
    <property type="term" value="F:DNA-binding transcription factor activity"/>
    <property type="evidence" value="ECO:0007669"/>
    <property type="project" value="TreeGrafter"/>
</dbReference>
<dbReference type="Proteomes" id="UP000185772">
    <property type="component" value="Unassembled WGS sequence"/>
</dbReference>
<feature type="domain" description="HTH lacI-type" evidence="5">
    <location>
        <begin position="1"/>
        <end position="55"/>
    </location>
</feature>
<dbReference type="SUPFAM" id="SSF53822">
    <property type="entry name" value="Periplasmic binding protein-like I"/>
    <property type="match status" value="1"/>
</dbReference>
<dbReference type="InterPro" id="IPR010982">
    <property type="entry name" value="Lambda_DNA-bd_dom_sf"/>
</dbReference>
<evidence type="ECO:0000256" key="2">
    <source>
        <dbReference type="ARBA" id="ARBA00023015"/>
    </source>
</evidence>
<dbReference type="Pfam" id="PF13377">
    <property type="entry name" value="Peripla_BP_3"/>
    <property type="match status" value="1"/>
</dbReference>
<organism evidence="6 7">
    <name type="scientific">Actinomyces oris</name>
    <dbReference type="NCBI Taxonomy" id="544580"/>
    <lineage>
        <taxon>Bacteria</taxon>
        <taxon>Bacillati</taxon>
        <taxon>Actinomycetota</taxon>
        <taxon>Actinomycetes</taxon>
        <taxon>Actinomycetales</taxon>
        <taxon>Actinomycetaceae</taxon>
        <taxon>Actinomyces</taxon>
    </lineage>
</organism>
<dbReference type="Pfam" id="PF00356">
    <property type="entry name" value="LacI"/>
    <property type="match status" value="1"/>
</dbReference>
<keyword evidence="2" id="KW-0805">Transcription regulation</keyword>
<dbReference type="EMBL" id="MSKM01000017">
    <property type="protein sequence ID" value="OLO53906.1"/>
    <property type="molecule type" value="Genomic_DNA"/>
</dbReference>
<evidence type="ECO:0000256" key="1">
    <source>
        <dbReference type="ARBA" id="ARBA00022491"/>
    </source>
</evidence>
<dbReference type="Gene3D" id="3.40.50.2300">
    <property type="match status" value="2"/>
</dbReference>
<evidence type="ECO:0000256" key="4">
    <source>
        <dbReference type="ARBA" id="ARBA00023163"/>
    </source>
</evidence>
<dbReference type="RefSeq" id="WP_075371018.1">
    <property type="nucleotide sequence ID" value="NZ_MSKM01000017.1"/>
</dbReference>
<dbReference type="GO" id="GO:0000976">
    <property type="term" value="F:transcription cis-regulatory region binding"/>
    <property type="evidence" value="ECO:0007669"/>
    <property type="project" value="TreeGrafter"/>
</dbReference>
<dbReference type="InterPro" id="IPR046335">
    <property type="entry name" value="LacI/GalR-like_sensor"/>
</dbReference>
<dbReference type="InterPro" id="IPR028082">
    <property type="entry name" value="Peripla_BP_I"/>
</dbReference>
<dbReference type="PANTHER" id="PTHR30146">
    <property type="entry name" value="LACI-RELATED TRANSCRIPTIONAL REPRESSOR"/>
    <property type="match status" value="1"/>
</dbReference>